<comment type="similarity">
    <text evidence="1">Belongs to the peptidase C19 family.</text>
</comment>
<dbReference type="PANTHER" id="PTHR21646:SF93">
    <property type="entry name" value="UBIQUITIN HYDROLASE B"/>
    <property type="match status" value="1"/>
</dbReference>
<dbReference type="PROSITE" id="PS50235">
    <property type="entry name" value="USP_3"/>
    <property type="match status" value="1"/>
</dbReference>
<dbReference type="GO" id="GO:0004843">
    <property type="term" value="F:cysteine-type deubiquitinase activity"/>
    <property type="evidence" value="ECO:0007669"/>
    <property type="project" value="UniProtKB-EC"/>
</dbReference>
<reference evidence="3" key="1">
    <citation type="submission" date="2019-08" db="EMBL/GenBank/DDBJ databases">
        <title>Reference gene set and small RNA set construction with multiple tissues from Davidia involucrata Baill.</title>
        <authorList>
            <person name="Yang H."/>
            <person name="Zhou C."/>
            <person name="Li G."/>
            <person name="Wang J."/>
            <person name="Gao P."/>
            <person name="Wang M."/>
            <person name="Wang R."/>
            <person name="Zhao Y."/>
        </authorList>
    </citation>
    <scope>NUCLEOTIDE SEQUENCE</scope>
    <source>
        <tissue evidence="3">Mixed with DoveR01_LX</tissue>
    </source>
</reference>
<name>A0A5B6ZRQ3_DAVIN</name>
<dbReference type="InterPro" id="IPR038765">
    <property type="entry name" value="Papain-like_cys_pep_sf"/>
</dbReference>
<dbReference type="PANTHER" id="PTHR21646">
    <property type="entry name" value="UBIQUITIN CARBOXYL-TERMINAL HYDROLASE"/>
    <property type="match status" value="1"/>
</dbReference>
<dbReference type="EC" id="3.4.19.12" evidence="3"/>
<dbReference type="InterPro" id="IPR050185">
    <property type="entry name" value="Ub_carboxyl-term_hydrolase"/>
</dbReference>
<evidence type="ECO:0000259" key="2">
    <source>
        <dbReference type="PROSITE" id="PS50235"/>
    </source>
</evidence>
<dbReference type="GO" id="GO:0016579">
    <property type="term" value="P:protein deubiquitination"/>
    <property type="evidence" value="ECO:0007669"/>
    <property type="project" value="InterPro"/>
</dbReference>
<dbReference type="Gene3D" id="3.90.70.10">
    <property type="entry name" value="Cysteine proteinases"/>
    <property type="match status" value="1"/>
</dbReference>
<keyword evidence="3" id="KW-0378">Hydrolase</keyword>
<dbReference type="CDD" id="cd02257">
    <property type="entry name" value="Peptidase_C19"/>
    <property type="match status" value="1"/>
</dbReference>
<proteinExistence type="inferred from homology"/>
<dbReference type="PROSITE" id="PS00973">
    <property type="entry name" value="USP_2"/>
    <property type="match status" value="1"/>
</dbReference>
<evidence type="ECO:0000256" key="1">
    <source>
        <dbReference type="ARBA" id="ARBA00009085"/>
    </source>
</evidence>
<gene>
    <name evidence="3" type="ORF">Din_014844</name>
</gene>
<protein>
    <submittedName>
        <fullName evidence="3">Putative ubiquitin carboxyl-terminal hydrolase 24-like</fullName>
        <ecNumber evidence="3">3.4.19.12</ecNumber>
    </submittedName>
</protein>
<organism evidence="3">
    <name type="scientific">Davidia involucrata</name>
    <name type="common">Dove tree</name>
    <dbReference type="NCBI Taxonomy" id="16924"/>
    <lineage>
        <taxon>Eukaryota</taxon>
        <taxon>Viridiplantae</taxon>
        <taxon>Streptophyta</taxon>
        <taxon>Embryophyta</taxon>
        <taxon>Tracheophyta</taxon>
        <taxon>Spermatophyta</taxon>
        <taxon>Magnoliopsida</taxon>
        <taxon>eudicotyledons</taxon>
        <taxon>Gunneridae</taxon>
        <taxon>Pentapetalae</taxon>
        <taxon>asterids</taxon>
        <taxon>Cornales</taxon>
        <taxon>Nyssaceae</taxon>
        <taxon>Davidia</taxon>
    </lineage>
</organism>
<dbReference type="AlphaFoldDB" id="A0A5B6ZRQ3"/>
<dbReference type="SUPFAM" id="SSF54001">
    <property type="entry name" value="Cysteine proteinases"/>
    <property type="match status" value="1"/>
</dbReference>
<feature type="domain" description="USP" evidence="2">
    <location>
        <begin position="1"/>
        <end position="116"/>
    </location>
</feature>
<dbReference type="InterPro" id="IPR001394">
    <property type="entry name" value="Peptidase_C19_UCH"/>
</dbReference>
<accession>A0A5B6ZRQ3</accession>
<dbReference type="Pfam" id="PF00443">
    <property type="entry name" value="UCH"/>
    <property type="match status" value="1"/>
</dbReference>
<evidence type="ECO:0000313" key="3">
    <source>
        <dbReference type="EMBL" id="MPA45403.1"/>
    </source>
</evidence>
<sequence length="116" mass="13440">MHFVCLLLQRHLKATEHQQLESYGSEGSTKLHKPVHFPLELVLRRQLLVSPFSEGRRYELVATITHHGREPSKGHYTADAWHPSGKWLRYDDASVTAIPTSKVLHDQAYVLFYKHL</sequence>
<dbReference type="EMBL" id="GHES01014844">
    <property type="protein sequence ID" value="MPA45403.1"/>
    <property type="molecule type" value="Transcribed_RNA"/>
</dbReference>
<dbReference type="InterPro" id="IPR028889">
    <property type="entry name" value="USP"/>
</dbReference>
<dbReference type="InterPro" id="IPR018200">
    <property type="entry name" value="USP_CS"/>
</dbReference>